<reference evidence="2 3" key="1">
    <citation type="journal article" date="2015" name="Annu Rev Anim Biosci">
        <title>The Genome 10K Project: a way forward.</title>
        <authorList>
            <person name="Koepfli K.P."/>
            <person name="Paten B."/>
            <person name="O'Brien S.J."/>
            <person name="Koepfli K.P."/>
            <person name="Paten B."/>
            <person name="Antunes A."/>
            <person name="Belov K."/>
            <person name="Bustamante C."/>
            <person name="Castoe T.A."/>
            <person name="Clawson H."/>
            <person name="Crawford A.J."/>
            <person name="Diekhans M."/>
            <person name="Distel D."/>
            <person name="Durbin R."/>
            <person name="Earl D."/>
            <person name="Fujita M.K."/>
            <person name="Gamble T."/>
            <person name="Georges A."/>
            <person name="Gemmell N."/>
            <person name="Gilbert M.T."/>
            <person name="Graves J.M."/>
            <person name="Green R.E."/>
            <person name="Hickey G."/>
            <person name="Jarvis E.D."/>
            <person name="Johnson W."/>
            <person name="Komissarov A."/>
            <person name="Korf I."/>
            <person name="Kuhn R."/>
            <person name="Larkin D.M."/>
            <person name="Lewin H."/>
            <person name="Lopez J.V."/>
            <person name="Ma J."/>
            <person name="Marques-Bonet T."/>
            <person name="Miller W."/>
            <person name="Murphy R."/>
            <person name="Pevzner P."/>
            <person name="Shapiro B."/>
            <person name="Steiner C."/>
            <person name="Tamazian G."/>
            <person name="Venkatesh B."/>
            <person name="Wang J."/>
            <person name="Wayne R."/>
            <person name="Wiley E."/>
            <person name="Yang H."/>
            <person name="Zhang G."/>
            <person name="Haussler D."/>
            <person name="Ryder O."/>
            <person name="O'Brien S.J."/>
        </authorList>
    </citation>
    <scope>NUCLEOTIDE SEQUENCE</scope>
</reference>
<accession>A0A671ECE3</accession>
<dbReference type="GO" id="GO:0051726">
    <property type="term" value="P:regulation of cell cycle"/>
    <property type="evidence" value="ECO:0007669"/>
    <property type="project" value="InterPro"/>
</dbReference>
<feature type="region of interest" description="Disordered" evidence="1">
    <location>
        <begin position="54"/>
        <end position="134"/>
    </location>
</feature>
<dbReference type="InterPro" id="IPR010868">
    <property type="entry name" value="Tumor_suppres_ARF"/>
</dbReference>
<dbReference type="AlphaFoldDB" id="A0A671ECE3"/>
<proteinExistence type="predicted"/>
<reference evidence="2" key="5">
    <citation type="submission" date="2025-09" db="UniProtKB">
        <authorList>
            <consortium name="Ensembl"/>
        </authorList>
    </citation>
    <scope>IDENTIFICATION</scope>
</reference>
<dbReference type="GO" id="GO:0006915">
    <property type="term" value="P:apoptotic process"/>
    <property type="evidence" value="ECO:0007669"/>
    <property type="project" value="InterPro"/>
</dbReference>
<feature type="compositionally biased region" description="Basic residues" evidence="1">
    <location>
        <begin position="86"/>
        <end position="103"/>
    </location>
</feature>
<gene>
    <name evidence="2" type="primary">CDKN2A</name>
</gene>
<evidence type="ECO:0000313" key="2">
    <source>
        <dbReference type="Ensembl" id="ENSRFEP00010010944.1"/>
    </source>
</evidence>
<reference evidence="2" key="4">
    <citation type="submission" date="2025-08" db="UniProtKB">
        <authorList>
            <consortium name="Ensembl"/>
        </authorList>
    </citation>
    <scope>IDENTIFICATION</scope>
</reference>
<feature type="compositionally biased region" description="Low complexity" evidence="1">
    <location>
        <begin position="75"/>
        <end position="85"/>
    </location>
</feature>
<protein>
    <submittedName>
        <fullName evidence="2">Cyclin dependent kinase inhibitor 2A</fullName>
    </submittedName>
</protein>
<name>A0A671ECE3_RHIFE</name>
<dbReference type="Proteomes" id="UP000472240">
    <property type="component" value="Chromosome 12"/>
</dbReference>
<reference evidence="3" key="3">
    <citation type="submission" date="2018-12" db="EMBL/GenBank/DDBJ databases">
        <title>G10K-VGP greater horseshoe bat female genome, primary haplotype.</title>
        <authorList>
            <person name="Teeling E."/>
            <person name="Myers G."/>
            <person name="Vernes S."/>
            <person name="Pippel M."/>
            <person name="Winkler S."/>
            <person name="Fedrigo O."/>
            <person name="Rhie A."/>
            <person name="Koren S."/>
            <person name="Phillippy A."/>
            <person name="Lewin H."/>
            <person name="Damas J."/>
            <person name="Howe K."/>
            <person name="Mountcastle J."/>
            <person name="Jarvis E.D."/>
        </authorList>
    </citation>
    <scope>NUCLEOTIDE SEQUENCE [LARGE SCALE GENOMIC DNA]</scope>
</reference>
<reference evidence="2 3" key="2">
    <citation type="journal article" date="2018" name="Annu Rev Anim Biosci">
        <title>Bat Biology, Genomes, and the Bat1K Project: To Generate Chromosome-Level Genomes for All Living Bat Species.</title>
        <authorList>
            <person name="Teeling E.C."/>
            <person name="Vernes S.C."/>
            <person name="Davalos L.M."/>
            <person name="Ray D.A."/>
            <person name="Gilbert M.T.P."/>
            <person name="Myers E."/>
        </authorList>
    </citation>
    <scope>NUCLEOTIDE SEQUENCE</scope>
</reference>
<dbReference type="Ensembl" id="ENSRFET00010011978.1">
    <property type="protein sequence ID" value="ENSRFEP00010010944.1"/>
    <property type="gene ID" value="ENSRFEG00010007449.1"/>
</dbReference>
<evidence type="ECO:0000256" key="1">
    <source>
        <dbReference type="SAM" id="MobiDB-lite"/>
    </source>
</evidence>
<dbReference type="GO" id="GO:0008285">
    <property type="term" value="P:negative regulation of cell population proliferation"/>
    <property type="evidence" value="ECO:0007669"/>
    <property type="project" value="InterPro"/>
</dbReference>
<feature type="compositionally biased region" description="Low complexity" evidence="1">
    <location>
        <begin position="109"/>
        <end position="123"/>
    </location>
</feature>
<organism evidence="2 3">
    <name type="scientific">Rhinolophus ferrumequinum</name>
    <name type="common">Greater horseshoe bat</name>
    <dbReference type="NCBI Taxonomy" id="59479"/>
    <lineage>
        <taxon>Eukaryota</taxon>
        <taxon>Metazoa</taxon>
        <taxon>Chordata</taxon>
        <taxon>Craniata</taxon>
        <taxon>Vertebrata</taxon>
        <taxon>Euteleostomi</taxon>
        <taxon>Mammalia</taxon>
        <taxon>Eutheria</taxon>
        <taxon>Laurasiatheria</taxon>
        <taxon>Chiroptera</taxon>
        <taxon>Yinpterochiroptera</taxon>
        <taxon>Rhinolophoidea</taxon>
        <taxon>Rhinolophidae</taxon>
        <taxon>Rhinolophinae</taxon>
        <taxon>Rhinolophus</taxon>
    </lineage>
</organism>
<sequence length="134" mass="14000">MDVVGAFIVVVRIRRARRPPQVRAFEVHIVLPAGEWAAPSVLDVVASVLTLVRSQPRAQPRRPGRPGHDDGQRPRGGAATAPRRGPQLRRPRHPHPAGARRRPGGLPGHAGCAAPSGGAAGCARCQGSPARGPG</sequence>
<keyword evidence="3" id="KW-1185">Reference proteome</keyword>
<dbReference type="Pfam" id="PF07392">
    <property type="entry name" value="P19Arf_N"/>
    <property type="match status" value="1"/>
</dbReference>
<evidence type="ECO:0000313" key="3">
    <source>
        <dbReference type="Proteomes" id="UP000472240"/>
    </source>
</evidence>
<dbReference type="GeneTree" id="ENSGT00940000163078"/>